<comment type="subunit">
    <text evidence="4">Hexamer formed by 3 homodimers.</text>
</comment>
<comment type="function">
    <text evidence="1">Involved in the catabolism of quinolinic acid (QA).</text>
</comment>
<dbReference type="FunFam" id="3.20.20.70:FF:000030">
    <property type="entry name" value="Nicotinate-nucleotide pyrophosphorylase, carboxylating"/>
    <property type="match status" value="1"/>
</dbReference>
<dbReference type="InterPro" id="IPR036068">
    <property type="entry name" value="Nicotinate_pribotase-like_C"/>
</dbReference>
<feature type="domain" description="Quinolinate phosphoribosyl transferase N-terminal" evidence="14">
    <location>
        <begin position="29"/>
        <end position="105"/>
    </location>
</feature>
<dbReference type="EC" id="2.4.2.19" evidence="5"/>
<dbReference type="Pfam" id="PF01729">
    <property type="entry name" value="QRPTase_C"/>
    <property type="match status" value="1"/>
</dbReference>
<dbReference type="PANTHER" id="PTHR32179:SF3">
    <property type="entry name" value="NICOTINATE-NUCLEOTIDE PYROPHOSPHORYLASE [CARBOXYLATING]"/>
    <property type="match status" value="1"/>
</dbReference>
<dbReference type="GeneID" id="69057965"/>
<dbReference type="GO" id="GO:0009435">
    <property type="term" value="P:NAD+ biosynthetic process"/>
    <property type="evidence" value="ECO:0007669"/>
    <property type="project" value="UniProtKB-UniPathway"/>
</dbReference>
<dbReference type="SUPFAM" id="SSF54675">
    <property type="entry name" value="Nicotinate/Quinolinate PRTase N-terminal domain-like"/>
    <property type="match status" value="1"/>
</dbReference>
<dbReference type="PANTHER" id="PTHR32179">
    <property type="entry name" value="NICOTINATE-NUCLEOTIDE PYROPHOSPHORYLASE [CARBOXYLATING]"/>
    <property type="match status" value="1"/>
</dbReference>
<keyword evidence="8 12" id="KW-0808">Transferase</keyword>
<keyword evidence="6" id="KW-0662">Pyridine nucleotide biosynthesis</keyword>
<evidence type="ECO:0000259" key="13">
    <source>
        <dbReference type="Pfam" id="PF01729"/>
    </source>
</evidence>
<dbReference type="UniPathway" id="UPA00253">
    <property type="reaction ID" value="UER00331"/>
</dbReference>
<dbReference type="InterPro" id="IPR037128">
    <property type="entry name" value="Quinolinate_PRibosylTase_N_sf"/>
</dbReference>
<evidence type="ECO:0000313" key="15">
    <source>
        <dbReference type="EMBL" id="QHB51820.1"/>
    </source>
</evidence>
<dbReference type="NCBIfam" id="TIGR00078">
    <property type="entry name" value="nadC"/>
    <property type="match status" value="1"/>
</dbReference>
<proteinExistence type="inferred from homology"/>
<evidence type="ECO:0000256" key="11">
    <source>
        <dbReference type="ARBA" id="ARBA00069173"/>
    </source>
</evidence>
<dbReference type="InterPro" id="IPR013785">
    <property type="entry name" value="Aldolase_TIM"/>
</dbReference>
<reference evidence="15 16" key="1">
    <citation type="submission" date="2019-12" db="EMBL/GenBank/DDBJ databases">
        <title>Lactobacillus hilgardii FLUB.</title>
        <authorList>
            <person name="Gustaw K."/>
        </authorList>
    </citation>
    <scope>NUCLEOTIDE SEQUENCE [LARGE SCALE GENOMIC DNA]</scope>
    <source>
        <strain evidence="15 16">FLUB</strain>
    </source>
</reference>
<feature type="domain" description="Quinolinate phosphoribosyl transferase C-terminal" evidence="13">
    <location>
        <begin position="107"/>
        <end position="270"/>
    </location>
</feature>
<evidence type="ECO:0000256" key="6">
    <source>
        <dbReference type="ARBA" id="ARBA00022642"/>
    </source>
</evidence>
<dbReference type="Proteomes" id="UP000465035">
    <property type="component" value="Chromosome"/>
</dbReference>
<protein>
    <recommendedName>
        <fullName evidence="11">Probable nicotinate-nucleotide pyrophosphorylase [carboxylating]</fullName>
        <ecNumber evidence="5">2.4.2.19</ecNumber>
    </recommendedName>
    <alternativeName>
        <fullName evidence="9">Quinolinate phosphoribosyltransferase [decarboxylating]</fullName>
    </alternativeName>
</protein>
<evidence type="ECO:0000256" key="10">
    <source>
        <dbReference type="ARBA" id="ARBA00047445"/>
    </source>
</evidence>
<gene>
    <name evidence="15" type="primary">nadC</name>
    <name evidence="15" type="ORF">GQR93_06295</name>
</gene>
<dbReference type="GO" id="GO:0005737">
    <property type="term" value="C:cytoplasm"/>
    <property type="evidence" value="ECO:0007669"/>
    <property type="project" value="TreeGrafter"/>
</dbReference>
<dbReference type="SMR" id="A0A6P1E6P7"/>
<evidence type="ECO:0000256" key="12">
    <source>
        <dbReference type="PIRNR" id="PIRNR006250"/>
    </source>
</evidence>
<sequence>MNPLLVNEKLAGFLKEDIGFGDLSVSYLPTDKVLTGYFIAKQSGIVCGQQLPQLAYNLIGEAHYTSLVSDGQHISSGQKIGKVVGAAATLLTGERVILNLMQRMSGIATKTAQVITELNDPRIKITDTRKTTPGLRLFDKYAVTVGGGFNHRFDLTNAIMLKDNHIALAGGVKEALLMAKKNAGPLTPIEIEVETKQELQDAISIGADVIMFDNQDPSTIKKWKKLVPDNIHVEASGGISEDTIASFSGCGADFISIGNLTNAVSPLDISFLVEGTVKKSVHVS</sequence>
<evidence type="ECO:0000256" key="2">
    <source>
        <dbReference type="ARBA" id="ARBA00004893"/>
    </source>
</evidence>
<dbReference type="GO" id="GO:0034213">
    <property type="term" value="P:quinolinate catabolic process"/>
    <property type="evidence" value="ECO:0007669"/>
    <property type="project" value="TreeGrafter"/>
</dbReference>
<dbReference type="InterPro" id="IPR002638">
    <property type="entry name" value="Quinolinate_PRibosylTrfase_C"/>
</dbReference>
<comment type="pathway">
    <text evidence="2">Cofactor biosynthesis; NAD(+) biosynthesis; nicotinate D-ribonucleotide from quinolinate: step 1/1.</text>
</comment>
<evidence type="ECO:0000256" key="1">
    <source>
        <dbReference type="ARBA" id="ARBA00003237"/>
    </source>
</evidence>
<organism evidence="15 16">
    <name type="scientific">Lentilactobacillus hilgardii</name>
    <name type="common">Lactobacillus hilgardii</name>
    <dbReference type="NCBI Taxonomy" id="1588"/>
    <lineage>
        <taxon>Bacteria</taxon>
        <taxon>Bacillati</taxon>
        <taxon>Bacillota</taxon>
        <taxon>Bacilli</taxon>
        <taxon>Lactobacillales</taxon>
        <taxon>Lactobacillaceae</taxon>
        <taxon>Lentilactobacillus</taxon>
    </lineage>
</organism>
<dbReference type="InterPro" id="IPR027277">
    <property type="entry name" value="NadC/ModD"/>
</dbReference>
<evidence type="ECO:0000256" key="7">
    <source>
        <dbReference type="ARBA" id="ARBA00022676"/>
    </source>
</evidence>
<evidence type="ECO:0000256" key="8">
    <source>
        <dbReference type="ARBA" id="ARBA00022679"/>
    </source>
</evidence>
<dbReference type="Pfam" id="PF02749">
    <property type="entry name" value="QRPTase_N"/>
    <property type="match status" value="1"/>
</dbReference>
<comment type="similarity">
    <text evidence="3 12">Belongs to the NadC/ModD family.</text>
</comment>
<evidence type="ECO:0000256" key="3">
    <source>
        <dbReference type="ARBA" id="ARBA00009400"/>
    </source>
</evidence>
<dbReference type="CDD" id="cd01572">
    <property type="entry name" value="QPRTase"/>
    <property type="match status" value="1"/>
</dbReference>
<dbReference type="InterPro" id="IPR004393">
    <property type="entry name" value="NadC"/>
</dbReference>
<keyword evidence="7 12" id="KW-0328">Glycosyltransferase</keyword>
<name>A0A6P1E6P7_LENHI</name>
<dbReference type="PIRSF" id="PIRSF006250">
    <property type="entry name" value="NadC_ModD"/>
    <property type="match status" value="1"/>
</dbReference>
<evidence type="ECO:0000256" key="4">
    <source>
        <dbReference type="ARBA" id="ARBA00011218"/>
    </source>
</evidence>
<dbReference type="FunFam" id="3.90.1170.20:FF:000001">
    <property type="entry name" value="Nicotinate-nucleotide diphosphorylase (Carboxylating)"/>
    <property type="match status" value="1"/>
</dbReference>
<dbReference type="Gene3D" id="3.90.1170.20">
    <property type="entry name" value="Quinolinate phosphoribosyl transferase, N-terminal domain"/>
    <property type="match status" value="1"/>
</dbReference>
<dbReference type="InterPro" id="IPR022412">
    <property type="entry name" value="Quinolinate_PRibosylTrfase_N"/>
</dbReference>
<accession>A0A6P1E6P7</accession>
<evidence type="ECO:0000313" key="16">
    <source>
        <dbReference type="Proteomes" id="UP000465035"/>
    </source>
</evidence>
<dbReference type="AlphaFoldDB" id="A0A6P1E6P7"/>
<comment type="catalytic activity">
    <reaction evidence="10">
        <text>nicotinate beta-D-ribonucleotide + CO2 + diphosphate = quinolinate + 5-phospho-alpha-D-ribose 1-diphosphate + 2 H(+)</text>
        <dbReference type="Rhea" id="RHEA:12733"/>
        <dbReference type="ChEBI" id="CHEBI:15378"/>
        <dbReference type="ChEBI" id="CHEBI:16526"/>
        <dbReference type="ChEBI" id="CHEBI:29959"/>
        <dbReference type="ChEBI" id="CHEBI:33019"/>
        <dbReference type="ChEBI" id="CHEBI:57502"/>
        <dbReference type="ChEBI" id="CHEBI:58017"/>
        <dbReference type="EC" id="2.4.2.19"/>
    </reaction>
</comment>
<evidence type="ECO:0000256" key="5">
    <source>
        <dbReference type="ARBA" id="ARBA00011944"/>
    </source>
</evidence>
<dbReference type="EMBL" id="CP047121">
    <property type="protein sequence ID" value="QHB51820.1"/>
    <property type="molecule type" value="Genomic_DNA"/>
</dbReference>
<evidence type="ECO:0000259" key="14">
    <source>
        <dbReference type="Pfam" id="PF02749"/>
    </source>
</evidence>
<dbReference type="SUPFAM" id="SSF51690">
    <property type="entry name" value="Nicotinate/Quinolinate PRTase C-terminal domain-like"/>
    <property type="match status" value="1"/>
</dbReference>
<dbReference type="RefSeq" id="WP_003553446.1">
    <property type="nucleotide sequence ID" value="NZ_CABKOL010000102.1"/>
</dbReference>
<dbReference type="GO" id="GO:0004514">
    <property type="term" value="F:nicotinate-nucleotide diphosphorylase (carboxylating) activity"/>
    <property type="evidence" value="ECO:0007669"/>
    <property type="project" value="UniProtKB-EC"/>
</dbReference>
<evidence type="ECO:0000256" key="9">
    <source>
        <dbReference type="ARBA" id="ARBA00033102"/>
    </source>
</evidence>
<dbReference type="Gene3D" id="3.20.20.70">
    <property type="entry name" value="Aldolase class I"/>
    <property type="match status" value="1"/>
</dbReference>